<dbReference type="Proteomes" id="UP000701801">
    <property type="component" value="Unassembled WGS sequence"/>
</dbReference>
<name>A0A9N9LGN0_9HELO</name>
<keyword evidence="4" id="KW-1185">Reference proteome</keyword>
<dbReference type="Gene3D" id="3.20.20.100">
    <property type="entry name" value="NADP-dependent oxidoreductase domain"/>
    <property type="match status" value="1"/>
</dbReference>
<proteinExistence type="predicted"/>
<comment type="caution">
    <text evidence="3">The sequence shown here is derived from an EMBL/GenBank/DDBJ whole genome shotgun (WGS) entry which is preliminary data.</text>
</comment>
<organism evidence="3 4">
    <name type="scientific">Hymenoscyphus albidus</name>
    <dbReference type="NCBI Taxonomy" id="595503"/>
    <lineage>
        <taxon>Eukaryota</taxon>
        <taxon>Fungi</taxon>
        <taxon>Dikarya</taxon>
        <taxon>Ascomycota</taxon>
        <taxon>Pezizomycotina</taxon>
        <taxon>Leotiomycetes</taxon>
        <taxon>Helotiales</taxon>
        <taxon>Helotiaceae</taxon>
        <taxon>Hymenoscyphus</taxon>
    </lineage>
</organism>
<dbReference type="PANTHER" id="PTHR43147">
    <property type="entry name" value="PROTEIN TAS"/>
    <property type="match status" value="1"/>
</dbReference>
<evidence type="ECO:0000259" key="2">
    <source>
        <dbReference type="Pfam" id="PF00248"/>
    </source>
</evidence>
<protein>
    <recommendedName>
        <fullName evidence="2">NADP-dependent oxidoreductase domain-containing protein</fullName>
    </recommendedName>
</protein>
<accession>A0A9N9LGN0</accession>
<feature type="domain" description="NADP-dependent oxidoreductase" evidence="2">
    <location>
        <begin position="254"/>
        <end position="548"/>
    </location>
</feature>
<evidence type="ECO:0000313" key="4">
    <source>
        <dbReference type="Proteomes" id="UP000701801"/>
    </source>
</evidence>
<dbReference type="PANTHER" id="PTHR43147:SF2">
    <property type="entry name" value="NADP-DEPENDENT OXIDOREDUCTASE DOMAIN-CONTAINING PROTEIN"/>
    <property type="match status" value="1"/>
</dbReference>
<sequence>MTSHSVTNREPGKDSAKAPHTNMMVDCIIANLPEEALRSIMRGLLGGNPSITSSFQKQVSNYLTSTKPETIPELFDTSQGSPKPNSSFQHIQSRYRCLMGCGYGFESVKILTEIVRQVEALEVDASEEDGRAFLEVLEIVDGDIVQSVTAIQKQFSTGSGVRSMIVEESETVAEFKEALSSLREKQSASEHSKRNFPVDFPFERGMSRVESLDGGDDRVKSTNTKAVRTASTGFVSGGCKLESVRLGTAEVPRMFMGLWQFSSPAWGSASKSKINKHLRQHVDAGLVAYDMADHYGDAEVTFGQFRSSQPDSEKIYCATKWAVFEPIKVTPEVVAANVTERITALNSTSIELLQFHWQDYGDKQYIEASQLLEQDPRVSSLGLCNFDTEHMNEILDHGIKVASNQVQFSLIDLRPTFKIAESCRKHQVKLLTYGSLCGGFLASKWVKKPAPNLFDKDMTPSHRKYLEMITIWGGWSLFQELLEQLAFIGKKYGFSISCVAIGWVLDHDYVGAVIIGARMGISEHIEENLKVFSFRLDGEDREVIQKALEKSRARDVFEAMGDCGAEYR</sequence>
<dbReference type="Pfam" id="PF00248">
    <property type="entry name" value="Aldo_ket_red"/>
    <property type="match status" value="1"/>
</dbReference>
<dbReference type="OrthoDB" id="686384at2759"/>
<dbReference type="CDD" id="cd19101">
    <property type="entry name" value="AKR_unchar"/>
    <property type="match status" value="1"/>
</dbReference>
<reference evidence="3" key="1">
    <citation type="submission" date="2021-07" db="EMBL/GenBank/DDBJ databases">
        <authorList>
            <person name="Durling M."/>
        </authorList>
    </citation>
    <scope>NUCLEOTIDE SEQUENCE</scope>
</reference>
<dbReference type="GO" id="GO:0016491">
    <property type="term" value="F:oxidoreductase activity"/>
    <property type="evidence" value="ECO:0007669"/>
    <property type="project" value="UniProtKB-KW"/>
</dbReference>
<evidence type="ECO:0000313" key="3">
    <source>
        <dbReference type="EMBL" id="CAG8971979.1"/>
    </source>
</evidence>
<dbReference type="AlphaFoldDB" id="A0A9N9LGN0"/>
<dbReference type="InterPro" id="IPR023210">
    <property type="entry name" value="NADP_OxRdtase_dom"/>
</dbReference>
<dbReference type="SUPFAM" id="SSF51430">
    <property type="entry name" value="NAD(P)-linked oxidoreductase"/>
    <property type="match status" value="1"/>
</dbReference>
<keyword evidence="1" id="KW-0560">Oxidoreductase</keyword>
<evidence type="ECO:0000256" key="1">
    <source>
        <dbReference type="ARBA" id="ARBA00023002"/>
    </source>
</evidence>
<gene>
    <name evidence="3" type="ORF">HYALB_00003317</name>
</gene>
<dbReference type="EMBL" id="CAJVRM010000031">
    <property type="protein sequence ID" value="CAG8971979.1"/>
    <property type="molecule type" value="Genomic_DNA"/>
</dbReference>
<dbReference type="InterPro" id="IPR036812">
    <property type="entry name" value="NAD(P)_OxRdtase_dom_sf"/>
</dbReference>